<sequence>MTDFTYDIDSDGVAVITWDVPDKSMNVLSLDALATLDGQIDTLLADDGVKGIVITSGKDSFAGGMDLNILAGMKASAGDDPARGLFEGIMQMHAILRKIERAGMDPKTNKGGKPIAAALPGTALGIGLELPLACHRIFAADNDKAKIGLPEIKVGIFPGAGGTTRISRKLGAMAASPILLQGQMLSPAKAKSAGVIDEVVADPLASAKEWVLGAKDVDIVKPWDVKGFKFPGGAPYHPAGFMTFVGASAMVNGQTMGVYPAAKALLSAVYEGALVPFDTALKIEARWFTHVLMNPSSEAMIRSLFINKEALEKGANRPEAADQKVKKVGIIGAGMMGAGIAYVSAKAGIEVVLIDAEQGSADRGKAYSEGLLDKGISRKKETVESKAATLARIHATTDYDSLAGCDLIVEAVFEDPKVKASVTQRVEAIVGPDCIFATNTSTLPITTLAQASARAQNFIGIHFFSPVDKMLLVEIIKGEKTGDVAVAKALDYVRQIRKTPIVVNDARFFYANRCIIPYINEGVRMAAEGVALPLIEHAAQMVGMPLGPLQLIDETSVDLGVKIAKATKAAMGDAYPDAAVDEVIFWLADEGRLGKKAKAGFYDYDAAGKRQGLWEGFKQKYAVSADQPDLAHVQHRLLMAQVLEAVRALEEGVLTDIREGDVGAILGWGFAPWSGGPFSWLDILGAAKAVEICEGLAAQYGARFEAPALLRDVAAKGDTFYARFGTGAQEAA</sequence>
<dbReference type="Gene3D" id="1.10.1040.50">
    <property type="match status" value="1"/>
</dbReference>
<dbReference type="SUPFAM" id="SSF48179">
    <property type="entry name" value="6-phosphogluconate dehydrogenase C-terminal domain-like"/>
    <property type="match status" value="2"/>
</dbReference>
<dbReference type="InterPro" id="IPR036291">
    <property type="entry name" value="NAD(P)-bd_dom_sf"/>
</dbReference>
<dbReference type="Pfam" id="PF00378">
    <property type="entry name" value="ECH_1"/>
    <property type="match status" value="1"/>
</dbReference>
<evidence type="ECO:0000256" key="3">
    <source>
        <dbReference type="ARBA" id="ARBA00022832"/>
    </source>
</evidence>
<dbReference type="InterPro" id="IPR001753">
    <property type="entry name" value="Enoyl-CoA_hydra/iso"/>
</dbReference>
<dbReference type="GO" id="GO:0006635">
    <property type="term" value="P:fatty acid beta-oxidation"/>
    <property type="evidence" value="ECO:0007669"/>
    <property type="project" value="UniProtKB-UniPathway"/>
</dbReference>
<evidence type="ECO:0000259" key="12">
    <source>
        <dbReference type="Pfam" id="PF02737"/>
    </source>
</evidence>
<evidence type="ECO:0000256" key="7">
    <source>
        <dbReference type="ARBA" id="ARBA00023098"/>
    </source>
</evidence>
<organism evidence="13 14">
    <name type="scientific">Aquimixticola soesokkakensis</name>
    <dbReference type="NCBI Taxonomy" id="1519096"/>
    <lineage>
        <taxon>Bacteria</taxon>
        <taxon>Pseudomonadati</taxon>
        <taxon>Pseudomonadota</taxon>
        <taxon>Alphaproteobacteria</taxon>
        <taxon>Rhodobacterales</taxon>
        <taxon>Paracoccaceae</taxon>
        <taxon>Aquimixticola</taxon>
    </lineage>
</organism>
<keyword evidence="3" id="KW-0276">Fatty acid metabolism</keyword>
<dbReference type="Gene3D" id="3.90.226.10">
    <property type="entry name" value="2-enoyl-CoA Hydratase, Chain A, domain 1"/>
    <property type="match status" value="1"/>
</dbReference>
<keyword evidence="6" id="KW-0520">NAD</keyword>
<evidence type="ECO:0000313" key="14">
    <source>
        <dbReference type="Proteomes" id="UP000193862"/>
    </source>
</evidence>
<evidence type="ECO:0000313" key="13">
    <source>
        <dbReference type="EMBL" id="SLN67512.1"/>
    </source>
</evidence>
<dbReference type="Proteomes" id="UP000193862">
    <property type="component" value="Unassembled WGS sequence"/>
</dbReference>
<comment type="similarity">
    <text evidence="2">In the central section; belongs to the 3-hydroxyacyl-CoA dehydrogenase family.</text>
</comment>
<reference evidence="13 14" key="1">
    <citation type="submission" date="2017-03" db="EMBL/GenBank/DDBJ databases">
        <authorList>
            <person name="Afonso C.L."/>
            <person name="Miller P.J."/>
            <person name="Scott M.A."/>
            <person name="Spackman E."/>
            <person name="Goraichik I."/>
            <person name="Dimitrov K.M."/>
            <person name="Suarez D.L."/>
            <person name="Swayne D.E."/>
        </authorList>
    </citation>
    <scope>NUCLEOTIDE SEQUENCE [LARGE SCALE GENOMIC DNA]</scope>
    <source>
        <strain evidence="13 14">CECT 8620</strain>
    </source>
</reference>
<dbReference type="GO" id="GO:0016509">
    <property type="term" value="F:long-chain (3S)-3-hydroxyacyl-CoA dehydrogenase (NAD+) activity"/>
    <property type="evidence" value="ECO:0007669"/>
    <property type="project" value="TreeGrafter"/>
</dbReference>
<keyword evidence="8" id="KW-0456">Lyase</keyword>
<evidence type="ECO:0000256" key="4">
    <source>
        <dbReference type="ARBA" id="ARBA00022963"/>
    </source>
</evidence>
<evidence type="ECO:0000256" key="2">
    <source>
        <dbReference type="ARBA" id="ARBA00007005"/>
    </source>
</evidence>
<dbReference type="FunFam" id="3.40.50.720:FF:000009">
    <property type="entry name" value="Fatty oxidation complex, alpha subunit"/>
    <property type="match status" value="1"/>
</dbReference>
<dbReference type="PANTHER" id="PTHR43612">
    <property type="entry name" value="TRIFUNCTIONAL ENZYME SUBUNIT ALPHA"/>
    <property type="match status" value="1"/>
</dbReference>
<keyword evidence="7" id="KW-0443">Lipid metabolism</keyword>
<dbReference type="InterPro" id="IPR050136">
    <property type="entry name" value="FA_oxidation_alpha_subunit"/>
</dbReference>
<proteinExistence type="inferred from homology"/>
<evidence type="ECO:0000256" key="5">
    <source>
        <dbReference type="ARBA" id="ARBA00023002"/>
    </source>
</evidence>
<evidence type="ECO:0000256" key="1">
    <source>
        <dbReference type="ARBA" id="ARBA00005005"/>
    </source>
</evidence>
<comment type="catalytic activity">
    <reaction evidence="10">
        <text>a (3S)-3-hydroxyacyl-CoA + NAD(+) = a 3-oxoacyl-CoA + NADH + H(+)</text>
        <dbReference type="Rhea" id="RHEA:22432"/>
        <dbReference type="ChEBI" id="CHEBI:15378"/>
        <dbReference type="ChEBI" id="CHEBI:57318"/>
        <dbReference type="ChEBI" id="CHEBI:57540"/>
        <dbReference type="ChEBI" id="CHEBI:57945"/>
        <dbReference type="ChEBI" id="CHEBI:90726"/>
        <dbReference type="EC" id="1.1.1.35"/>
    </reaction>
</comment>
<accession>A0A1Y5TMF0</accession>
<dbReference type="InterPro" id="IPR029045">
    <property type="entry name" value="ClpP/crotonase-like_dom_sf"/>
</dbReference>
<evidence type="ECO:0000256" key="8">
    <source>
        <dbReference type="ARBA" id="ARBA00023239"/>
    </source>
</evidence>
<name>A0A1Y5TMF0_9RHOB</name>
<dbReference type="SUPFAM" id="SSF51735">
    <property type="entry name" value="NAD(P)-binding Rossmann-fold domains"/>
    <property type="match status" value="1"/>
</dbReference>
<comment type="pathway">
    <text evidence="1">Lipid metabolism; fatty acid beta-oxidation.</text>
</comment>
<feature type="domain" description="3-hydroxyacyl-CoA dehydrogenase C-terminal" evidence="11">
    <location>
        <begin position="509"/>
        <end position="604"/>
    </location>
</feature>
<keyword evidence="5" id="KW-0560">Oxidoreductase</keyword>
<keyword evidence="4" id="KW-0442">Lipid degradation</keyword>
<dbReference type="AlphaFoldDB" id="A0A1Y5TMF0"/>
<dbReference type="PANTHER" id="PTHR43612:SF3">
    <property type="entry name" value="TRIFUNCTIONAL ENZYME SUBUNIT ALPHA, MITOCHONDRIAL"/>
    <property type="match status" value="1"/>
</dbReference>
<evidence type="ECO:0000259" key="11">
    <source>
        <dbReference type="Pfam" id="PF00725"/>
    </source>
</evidence>
<dbReference type="InterPro" id="IPR006176">
    <property type="entry name" value="3-OHacyl-CoA_DH_NAD-bd"/>
</dbReference>
<feature type="domain" description="3-hydroxyacyl-CoA dehydrogenase NAD binding" evidence="12">
    <location>
        <begin position="327"/>
        <end position="505"/>
    </location>
</feature>
<dbReference type="Pfam" id="PF00725">
    <property type="entry name" value="3HCDH"/>
    <property type="match status" value="1"/>
</dbReference>
<dbReference type="Pfam" id="PF02737">
    <property type="entry name" value="3HCDH_N"/>
    <property type="match status" value="1"/>
</dbReference>
<gene>
    <name evidence="13" type="primary">fadJ_2</name>
    <name evidence="13" type="ORF">AQS8620_03155</name>
</gene>
<dbReference type="EMBL" id="FWFS01000013">
    <property type="protein sequence ID" value="SLN67512.1"/>
    <property type="molecule type" value="Genomic_DNA"/>
</dbReference>
<dbReference type="InterPro" id="IPR006108">
    <property type="entry name" value="3HC_DH_C"/>
</dbReference>
<dbReference type="GO" id="GO:0004300">
    <property type="term" value="F:enoyl-CoA hydratase activity"/>
    <property type="evidence" value="ECO:0007669"/>
    <property type="project" value="TreeGrafter"/>
</dbReference>
<dbReference type="GO" id="GO:0070403">
    <property type="term" value="F:NAD+ binding"/>
    <property type="evidence" value="ECO:0007669"/>
    <property type="project" value="InterPro"/>
</dbReference>
<keyword evidence="9" id="KW-0511">Multifunctional enzyme</keyword>
<evidence type="ECO:0000256" key="9">
    <source>
        <dbReference type="ARBA" id="ARBA00023268"/>
    </source>
</evidence>
<keyword evidence="14" id="KW-1185">Reference proteome</keyword>
<dbReference type="SUPFAM" id="SSF52096">
    <property type="entry name" value="ClpP/crotonase"/>
    <property type="match status" value="1"/>
</dbReference>
<dbReference type="CDD" id="cd06558">
    <property type="entry name" value="crotonase-like"/>
    <property type="match status" value="1"/>
</dbReference>
<protein>
    <submittedName>
        <fullName evidence="13">Fatty acid oxidation complex subunit alpha</fullName>
    </submittedName>
</protein>
<evidence type="ECO:0000256" key="10">
    <source>
        <dbReference type="ARBA" id="ARBA00049556"/>
    </source>
</evidence>
<dbReference type="RefSeq" id="WP_085837949.1">
    <property type="nucleotide sequence ID" value="NZ_FWFS01000013.1"/>
</dbReference>
<evidence type="ECO:0000256" key="6">
    <source>
        <dbReference type="ARBA" id="ARBA00023027"/>
    </source>
</evidence>
<dbReference type="OrthoDB" id="9771883at2"/>
<dbReference type="InterPro" id="IPR008927">
    <property type="entry name" value="6-PGluconate_DH-like_C_sf"/>
</dbReference>
<dbReference type="Gene3D" id="3.40.50.720">
    <property type="entry name" value="NAD(P)-binding Rossmann-like Domain"/>
    <property type="match status" value="1"/>
</dbReference>
<dbReference type="UniPathway" id="UPA00659"/>